<keyword evidence="1" id="KW-0175">Coiled coil</keyword>
<name>A0A9D4G9H8_DREPO</name>
<reference evidence="2" key="1">
    <citation type="journal article" date="2019" name="bioRxiv">
        <title>The Genome of the Zebra Mussel, Dreissena polymorpha: A Resource for Invasive Species Research.</title>
        <authorList>
            <person name="McCartney M.A."/>
            <person name="Auch B."/>
            <person name="Kono T."/>
            <person name="Mallez S."/>
            <person name="Zhang Y."/>
            <person name="Obille A."/>
            <person name="Becker A."/>
            <person name="Abrahante J.E."/>
            <person name="Garbe J."/>
            <person name="Badalamenti J.P."/>
            <person name="Herman A."/>
            <person name="Mangelson H."/>
            <person name="Liachko I."/>
            <person name="Sullivan S."/>
            <person name="Sone E.D."/>
            <person name="Koren S."/>
            <person name="Silverstein K.A.T."/>
            <person name="Beckman K.B."/>
            <person name="Gohl D.M."/>
        </authorList>
    </citation>
    <scope>NUCLEOTIDE SEQUENCE</scope>
    <source>
        <strain evidence="2">Duluth1</strain>
        <tissue evidence="2">Whole animal</tissue>
    </source>
</reference>
<dbReference type="AlphaFoldDB" id="A0A9D4G9H8"/>
<proteinExistence type="predicted"/>
<keyword evidence="3" id="KW-1185">Reference proteome</keyword>
<evidence type="ECO:0000313" key="3">
    <source>
        <dbReference type="Proteomes" id="UP000828390"/>
    </source>
</evidence>
<organism evidence="2 3">
    <name type="scientific">Dreissena polymorpha</name>
    <name type="common">Zebra mussel</name>
    <name type="synonym">Mytilus polymorpha</name>
    <dbReference type="NCBI Taxonomy" id="45954"/>
    <lineage>
        <taxon>Eukaryota</taxon>
        <taxon>Metazoa</taxon>
        <taxon>Spiralia</taxon>
        <taxon>Lophotrochozoa</taxon>
        <taxon>Mollusca</taxon>
        <taxon>Bivalvia</taxon>
        <taxon>Autobranchia</taxon>
        <taxon>Heteroconchia</taxon>
        <taxon>Euheterodonta</taxon>
        <taxon>Imparidentia</taxon>
        <taxon>Neoheterodontei</taxon>
        <taxon>Myida</taxon>
        <taxon>Dreissenoidea</taxon>
        <taxon>Dreissenidae</taxon>
        <taxon>Dreissena</taxon>
    </lineage>
</organism>
<evidence type="ECO:0000256" key="1">
    <source>
        <dbReference type="SAM" id="Coils"/>
    </source>
</evidence>
<protein>
    <submittedName>
        <fullName evidence="2">Uncharacterized protein</fullName>
    </submittedName>
</protein>
<feature type="coiled-coil region" evidence="1">
    <location>
        <begin position="11"/>
        <end position="77"/>
    </location>
</feature>
<comment type="caution">
    <text evidence="2">The sequence shown here is derived from an EMBL/GenBank/DDBJ whole genome shotgun (WGS) entry which is preliminary data.</text>
</comment>
<gene>
    <name evidence="2" type="ORF">DPMN_139711</name>
</gene>
<sequence length="118" mass="13968">MQRLPIRELSLEAVKRELLTEREEKEKLRQQVIDLQNKEKNLEQEIALKTAQLLEEKNAIEEDLKSCKHALEDYRRKYQCIMEPLRACYPDPEGEVDKLMNLVQIPLFLSRNKSDESA</sequence>
<dbReference type="Proteomes" id="UP000828390">
    <property type="component" value="Unassembled WGS sequence"/>
</dbReference>
<accession>A0A9D4G9H8</accession>
<evidence type="ECO:0000313" key="2">
    <source>
        <dbReference type="EMBL" id="KAH3811301.1"/>
    </source>
</evidence>
<dbReference type="EMBL" id="JAIWYP010000006">
    <property type="protein sequence ID" value="KAH3811301.1"/>
    <property type="molecule type" value="Genomic_DNA"/>
</dbReference>
<reference evidence="2" key="2">
    <citation type="submission" date="2020-11" db="EMBL/GenBank/DDBJ databases">
        <authorList>
            <person name="McCartney M.A."/>
            <person name="Auch B."/>
            <person name="Kono T."/>
            <person name="Mallez S."/>
            <person name="Becker A."/>
            <person name="Gohl D.M."/>
            <person name="Silverstein K.A.T."/>
            <person name="Koren S."/>
            <person name="Bechman K.B."/>
            <person name="Herman A."/>
            <person name="Abrahante J.E."/>
            <person name="Garbe J."/>
        </authorList>
    </citation>
    <scope>NUCLEOTIDE SEQUENCE</scope>
    <source>
        <strain evidence="2">Duluth1</strain>
        <tissue evidence="2">Whole animal</tissue>
    </source>
</reference>